<keyword evidence="3" id="KW-1185">Reference proteome</keyword>
<comment type="caution">
    <text evidence="2">The sequence shown here is derived from an EMBL/GenBank/DDBJ whole genome shotgun (WGS) entry which is preliminary data.</text>
</comment>
<proteinExistence type="predicted"/>
<sequence length="304" mass="31935">MGPTHDRKQAAAGTAARHSATPGMPGTVAPANQKATCPLSSACPPVASAQRLSRRVFLGASVSAAAFSAPLHRERLLTPGALYSSDTSRVGRPQRCIAEHVCTRRTMNSRTPPPSTSGVRQLDNIGIAIAIAHPQFMMGPRAKPRVGARLPAYGRTRVDVARPISVFGVPVPPPVVSTFRRLNRIAEHSFVGSSIQQPVNRHLPPYQPPYPSTSACPPGQPGLLLYTTKIFCGADEPPTMGTRAIEEESSSPRIEGGPGEGGASTRAASGARRAPTAADEAPDPCYDANDDPTMTAVPITQDNS</sequence>
<name>K0STL4_THAOC</name>
<feature type="compositionally biased region" description="Low complexity" evidence="1">
    <location>
        <begin position="10"/>
        <end position="20"/>
    </location>
</feature>
<organism evidence="2 3">
    <name type="scientific">Thalassiosira oceanica</name>
    <name type="common">Marine diatom</name>
    <dbReference type="NCBI Taxonomy" id="159749"/>
    <lineage>
        <taxon>Eukaryota</taxon>
        <taxon>Sar</taxon>
        <taxon>Stramenopiles</taxon>
        <taxon>Ochrophyta</taxon>
        <taxon>Bacillariophyta</taxon>
        <taxon>Coscinodiscophyceae</taxon>
        <taxon>Thalassiosirophycidae</taxon>
        <taxon>Thalassiosirales</taxon>
        <taxon>Thalassiosiraceae</taxon>
        <taxon>Thalassiosira</taxon>
    </lineage>
</organism>
<feature type="region of interest" description="Disordered" evidence="1">
    <location>
        <begin position="240"/>
        <end position="304"/>
    </location>
</feature>
<accession>K0STL4</accession>
<feature type="non-terminal residue" evidence="2">
    <location>
        <position position="304"/>
    </location>
</feature>
<dbReference type="AlphaFoldDB" id="K0STL4"/>
<evidence type="ECO:0000256" key="1">
    <source>
        <dbReference type="SAM" id="MobiDB-lite"/>
    </source>
</evidence>
<reference evidence="2 3" key="1">
    <citation type="journal article" date="2012" name="Genome Biol.">
        <title>Genome and low-iron response of an oceanic diatom adapted to chronic iron limitation.</title>
        <authorList>
            <person name="Lommer M."/>
            <person name="Specht M."/>
            <person name="Roy A.S."/>
            <person name="Kraemer L."/>
            <person name="Andreson R."/>
            <person name="Gutowska M.A."/>
            <person name="Wolf J."/>
            <person name="Bergner S.V."/>
            <person name="Schilhabel M.B."/>
            <person name="Klostermeier U.C."/>
            <person name="Beiko R.G."/>
            <person name="Rosenstiel P."/>
            <person name="Hippler M."/>
            <person name="Laroche J."/>
        </authorList>
    </citation>
    <scope>NUCLEOTIDE SEQUENCE [LARGE SCALE GENOMIC DNA]</scope>
    <source>
        <strain evidence="2 3">CCMP1005</strain>
    </source>
</reference>
<protein>
    <submittedName>
        <fullName evidence="2">Uncharacterized protein</fullName>
    </submittedName>
</protein>
<dbReference type="EMBL" id="AGNL01010952">
    <property type="protein sequence ID" value="EJK68705.1"/>
    <property type="molecule type" value="Genomic_DNA"/>
</dbReference>
<evidence type="ECO:0000313" key="2">
    <source>
        <dbReference type="EMBL" id="EJK68705.1"/>
    </source>
</evidence>
<feature type="region of interest" description="Disordered" evidence="1">
    <location>
        <begin position="1"/>
        <end position="32"/>
    </location>
</feature>
<evidence type="ECO:0000313" key="3">
    <source>
        <dbReference type="Proteomes" id="UP000266841"/>
    </source>
</evidence>
<gene>
    <name evidence="2" type="ORF">THAOC_10092</name>
</gene>
<feature type="compositionally biased region" description="Low complexity" evidence="1">
    <location>
        <begin position="263"/>
        <end position="278"/>
    </location>
</feature>
<dbReference type="Proteomes" id="UP000266841">
    <property type="component" value="Unassembled WGS sequence"/>
</dbReference>